<feature type="transmembrane region" description="Helical" evidence="1">
    <location>
        <begin position="60"/>
        <end position="82"/>
    </location>
</feature>
<keyword evidence="4" id="KW-1185">Reference proteome</keyword>
<feature type="transmembrane region" description="Helical" evidence="1">
    <location>
        <begin position="89"/>
        <end position="108"/>
    </location>
</feature>
<keyword evidence="1" id="KW-1133">Transmembrane helix</keyword>
<name>A0ABT8IJI8_9BACL</name>
<evidence type="ECO:0000256" key="1">
    <source>
        <dbReference type="SAM" id="Phobius"/>
    </source>
</evidence>
<accession>A0ABT8IJI8</accession>
<gene>
    <name evidence="3" type="ORF">NWF35_03340</name>
</gene>
<dbReference type="RefSeq" id="WP_301237664.1">
    <property type="nucleotide sequence ID" value="NZ_JANRHH010000014.1"/>
</dbReference>
<comment type="caution">
    <text evidence="3">The sequence shown here is derived from an EMBL/GenBank/DDBJ whole genome shotgun (WGS) entry which is preliminary data.</text>
</comment>
<dbReference type="Pfam" id="PF07670">
    <property type="entry name" value="Gate"/>
    <property type="match status" value="1"/>
</dbReference>
<dbReference type="Proteomes" id="UP001174196">
    <property type="component" value="Unassembled WGS sequence"/>
</dbReference>
<feature type="domain" description="Nucleoside transporter/FeoB GTPase Gate" evidence="2">
    <location>
        <begin position="18"/>
        <end position="100"/>
    </location>
</feature>
<dbReference type="InterPro" id="IPR011642">
    <property type="entry name" value="Gate_dom"/>
</dbReference>
<dbReference type="EMBL" id="JANRHH010000014">
    <property type="protein sequence ID" value="MDN4592958.1"/>
    <property type="molecule type" value="Genomic_DNA"/>
</dbReference>
<feature type="transmembrane region" description="Helical" evidence="1">
    <location>
        <begin position="114"/>
        <end position="134"/>
    </location>
</feature>
<feature type="transmembrane region" description="Helical" evidence="1">
    <location>
        <begin position="251"/>
        <end position="272"/>
    </location>
</feature>
<keyword evidence="1" id="KW-0812">Transmembrane</keyword>
<feature type="transmembrane region" description="Helical" evidence="1">
    <location>
        <begin position="20"/>
        <end position="40"/>
    </location>
</feature>
<reference evidence="3" key="1">
    <citation type="submission" date="2022-08" db="EMBL/GenBank/DDBJ databases">
        <title>Polycladomyces zharkentsis sp. nov., a novel thermophilic CMC and starch-degrading bacterium isolated from a geothermal spring in Kazakhstan.</title>
        <authorList>
            <person name="Mashzhan A."/>
            <person name="Kistaubaeva A."/>
            <person name="Javier-Lopez R."/>
            <person name="Birkeland N.-K."/>
        </authorList>
    </citation>
    <scope>NUCLEOTIDE SEQUENCE</scope>
    <source>
        <strain evidence="3">KSR 13</strain>
    </source>
</reference>
<organism evidence="3 4">
    <name type="scientific">Polycladomyces subterraneus</name>
    <dbReference type="NCBI Taxonomy" id="1016997"/>
    <lineage>
        <taxon>Bacteria</taxon>
        <taxon>Bacillati</taxon>
        <taxon>Bacillota</taxon>
        <taxon>Bacilli</taxon>
        <taxon>Bacillales</taxon>
        <taxon>Thermoactinomycetaceae</taxon>
        <taxon>Polycladomyces</taxon>
    </lineage>
</organism>
<feature type="transmembrane region" description="Helical" evidence="1">
    <location>
        <begin position="278"/>
        <end position="300"/>
    </location>
</feature>
<protein>
    <submittedName>
        <fullName evidence="3">Nucleoside recognition domain-containing protein</fullName>
    </submittedName>
</protein>
<proteinExistence type="predicted"/>
<feature type="transmembrane region" description="Helical" evidence="1">
    <location>
        <begin position="220"/>
        <end position="239"/>
    </location>
</feature>
<sequence length="316" mass="35296">MSSIAWKKGLKSGIHTSWTLGKVIFTVTLLVNILQYTTVIKNLSQALTPAMKWIGLPGEATIPLILGNLINLYAGIGAILSISLTKKEVFILAVMLSFSHNLVLESVICRKIGVNPVLISFFRIFTAILFGWIVHINWNGSNSQAQYAFIKTKPAIPNGWTEIFTQGLKAATFNTLQFCLIAIPLLVMIRVLHDMNLIHRFTRWTSFFIETLGIEKRTNLTITSGLLFGLMFGAGMMIQQVKERAFKKRDLIIMMILLSLCHAVVEDTIAFIPLNTYLVPMIIIRFGGAMVISLVVARILQPKPQSEGIHKEERIG</sequence>
<keyword evidence="1" id="KW-0472">Membrane</keyword>
<evidence type="ECO:0000259" key="2">
    <source>
        <dbReference type="Pfam" id="PF07670"/>
    </source>
</evidence>
<evidence type="ECO:0000313" key="4">
    <source>
        <dbReference type="Proteomes" id="UP001174196"/>
    </source>
</evidence>
<evidence type="ECO:0000313" key="3">
    <source>
        <dbReference type="EMBL" id="MDN4592958.1"/>
    </source>
</evidence>
<feature type="transmembrane region" description="Helical" evidence="1">
    <location>
        <begin position="173"/>
        <end position="192"/>
    </location>
</feature>